<dbReference type="PRINTS" id="PR00509">
    <property type="entry name" value="PGMPMM"/>
</dbReference>
<comment type="cofactor">
    <cofactor evidence="1">
        <name>Mg(2+)</name>
        <dbReference type="ChEBI" id="CHEBI:18420"/>
    </cofactor>
</comment>
<dbReference type="EMBL" id="PFBU01000061">
    <property type="protein sequence ID" value="PIR78145.1"/>
    <property type="molecule type" value="Genomic_DNA"/>
</dbReference>
<comment type="similarity">
    <text evidence="2 7">Belongs to the phosphohexose mutase family.</text>
</comment>
<keyword evidence="4 7" id="KW-0479">Metal-binding</keyword>
<evidence type="ECO:0000256" key="6">
    <source>
        <dbReference type="ARBA" id="ARBA00023235"/>
    </source>
</evidence>
<evidence type="ECO:0000256" key="2">
    <source>
        <dbReference type="ARBA" id="ARBA00010231"/>
    </source>
</evidence>
<name>A0A2H0TY32_9BACT</name>
<evidence type="ECO:0000259" key="11">
    <source>
        <dbReference type="Pfam" id="PF02880"/>
    </source>
</evidence>
<dbReference type="GO" id="GO:0005975">
    <property type="term" value="P:carbohydrate metabolic process"/>
    <property type="evidence" value="ECO:0007669"/>
    <property type="project" value="InterPro"/>
</dbReference>
<dbReference type="SUPFAM" id="SSF55957">
    <property type="entry name" value="Phosphoglucomutase, C-terminal domain"/>
    <property type="match status" value="1"/>
</dbReference>
<evidence type="ECO:0000256" key="1">
    <source>
        <dbReference type="ARBA" id="ARBA00001946"/>
    </source>
</evidence>
<dbReference type="Pfam" id="PF02880">
    <property type="entry name" value="PGM_PMM_III"/>
    <property type="match status" value="1"/>
</dbReference>
<keyword evidence="6" id="KW-0413">Isomerase</keyword>
<dbReference type="Gene3D" id="3.40.120.10">
    <property type="entry name" value="Alpha-D-Glucose-1,6-Bisphosphate, subunit A, domain 3"/>
    <property type="match status" value="3"/>
</dbReference>
<feature type="domain" description="Alpha-D-phosphohexomutase alpha/beta/alpha" evidence="10">
    <location>
        <begin position="161"/>
        <end position="260"/>
    </location>
</feature>
<dbReference type="InterPro" id="IPR016066">
    <property type="entry name" value="A-D-PHexomutase_CS"/>
</dbReference>
<evidence type="ECO:0000256" key="5">
    <source>
        <dbReference type="ARBA" id="ARBA00022842"/>
    </source>
</evidence>
<dbReference type="CDD" id="cd03089">
    <property type="entry name" value="PMM_PGM"/>
    <property type="match status" value="1"/>
</dbReference>
<accession>A0A2H0TY32</accession>
<feature type="domain" description="Alpha-D-phosphohexomutase C-terminal" evidence="8">
    <location>
        <begin position="379"/>
        <end position="448"/>
    </location>
</feature>
<organism evidence="12 13">
    <name type="scientific">Candidatus Magasanikbacteria bacterium CG10_big_fil_rev_8_21_14_0_10_36_16</name>
    <dbReference type="NCBI Taxonomy" id="1974645"/>
    <lineage>
        <taxon>Bacteria</taxon>
        <taxon>Candidatus Magasanikiibacteriota</taxon>
    </lineage>
</organism>
<dbReference type="InterPro" id="IPR005843">
    <property type="entry name" value="A-D-PHexomutase_C"/>
</dbReference>
<dbReference type="Gene3D" id="3.30.310.50">
    <property type="entry name" value="Alpha-D-phosphohexomutase, C-terminal domain"/>
    <property type="match status" value="1"/>
</dbReference>
<evidence type="ECO:0000259" key="9">
    <source>
        <dbReference type="Pfam" id="PF02878"/>
    </source>
</evidence>
<gene>
    <name evidence="12" type="primary">manB</name>
    <name evidence="12" type="ORF">COU28_03300</name>
</gene>
<dbReference type="Proteomes" id="UP000230852">
    <property type="component" value="Unassembled WGS sequence"/>
</dbReference>
<dbReference type="InterPro" id="IPR005845">
    <property type="entry name" value="A-D-PHexomutase_a/b/a-II"/>
</dbReference>
<dbReference type="PROSITE" id="PS00710">
    <property type="entry name" value="PGM_PMM"/>
    <property type="match status" value="1"/>
</dbReference>
<dbReference type="InterPro" id="IPR005844">
    <property type="entry name" value="A-D-PHexomutase_a/b/a-I"/>
</dbReference>
<evidence type="ECO:0000259" key="8">
    <source>
        <dbReference type="Pfam" id="PF00408"/>
    </source>
</evidence>
<feature type="domain" description="Alpha-D-phosphohexomutase alpha/beta/alpha" evidence="11">
    <location>
        <begin position="278"/>
        <end position="374"/>
    </location>
</feature>
<dbReference type="Pfam" id="PF02879">
    <property type="entry name" value="PGM_PMM_II"/>
    <property type="match status" value="1"/>
</dbReference>
<dbReference type="InterPro" id="IPR016055">
    <property type="entry name" value="A-D-PHexomutase_a/b/a-I/II/III"/>
</dbReference>
<evidence type="ECO:0000259" key="10">
    <source>
        <dbReference type="Pfam" id="PF02879"/>
    </source>
</evidence>
<dbReference type="InterPro" id="IPR005841">
    <property type="entry name" value="Alpha-D-phosphohexomutase_SF"/>
</dbReference>
<dbReference type="PANTHER" id="PTHR43771">
    <property type="entry name" value="PHOSPHOMANNOMUTASE"/>
    <property type="match status" value="1"/>
</dbReference>
<keyword evidence="5 7" id="KW-0460">Magnesium</keyword>
<protein>
    <submittedName>
        <fullName evidence="12">Phosphomannomutase/phosphoglucomutase</fullName>
    </submittedName>
</protein>
<dbReference type="AlphaFoldDB" id="A0A2H0TY32"/>
<dbReference type="GO" id="GO:0016868">
    <property type="term" value="F:intramolecular phosphotransferase activity"/>
    <property type="evidence" value="ECO:0007669"/>
    <property type="project" value="InterPro"/>
</dbReference>
<proteinExistence type="inferred from homology"/>
<dbReference type="PANTHER" id="PTHR43771:SF1">
    <property type="entry name" value="PHOSPHOMANNOMUTASE"/>
    <property type="match status" value="1"/>
</dbReference>
<dbReference type="GO" id="GO:0000287">
    <property type="term" value="F:magnesium ion binding"/>
    <property type="evidence" value="ECO:0007669"/>
    <property type="project" value="InterPro"/>
</dbReference>
<dbReference type="SUPFAM" id="SSF53738">
    <property type="entry name" value="Phosphoglucomutase, first 3 domains"/>
    <property type="match status" value="3"/>
</dbReference>
<evidence type="ECO:0000313" key="13">
    <source>
        <dbReference type="Proteomes" id="UP000230852"/>
    </source>
</evidence>
<dbReference type="Pfam" id="PF02878">
    <property type="entry name" value="PGM_PMM_I"/>
    <property type="match status" value="1"/>
</dbReference>
<evidence type="ECO:0000256" key="4">
    <source>
        <dbReference type="ARBA" id="ARBA00022723"/>
    </source>
</evidence>
<evidence type="ECO:0000313" key="12">
    <source>
        <dbReference type="EMBL" id="PIR78145.1"/>
    </source>
</evidence>
<evidence type="ECO:0000256" key="7">
    <source>
        <dbReference type="RuleBase" id="RU004326"/>
    </source>
</evidence>
<evidence type="ECO:0000256" key="3">
    <source>
        <dbReference type="ARBA" id="ARBA00022553"/>
    </source>
</evidence>
<feature type="domain" description="Alpha-D-phosphohexomutase alpha/beta/alpha" evidence="9">
    <location>
        <begin position="6"/>
        <end position="133"/>
    </location>
</feature>
<keyword evidence="3" id="KW-0597">Phosphoprotein</keyword>
<dbReference type="InterPro" id="IPR036900">
    <property type="entry name" value="A-D-PHexomutase_C_sf"/>
</dbReference>
<comment type="caution">
    <text evidence="12">The sequence shown here is derived from an EMBL/GenBank/DDBJ whole genome shotgun (WGS) entry which is preliminary data.</text>
</comment>
<sequence length="456" mass="51443">MNIPENIFKSYDIRGLVEGELSEELAYRIGRSFAVFLKNNNLLTKGQKIVSGRDMRLTSLGFQNEIIRGLNDEGLNVVNIGLCSTPFFNFACAYYPDYAGGVMVTASHNPAQYNGFKFTLGNGLAVGKESGMMDIKDMVLDNNFVDATEKGNVEEIDIFADYRKKIFSLVKKENIKPLKIVVDAGNGMAKVTLPRILSELPVDVEYLYLEPDGTFPNHEANPLKIETLQDLQKKVVEVGADFGFALDGDADRIGLVDNKGQVVEASFVETMLGLEVLKNHPGGLMLYDLRSSQSVAEIWESADGKVEMCRVGHAFIKKQMQDTKAIFGSELSLHLYYEDMYKIEITDLSLLYILQMLSEKNKPLSEIWHAMKKYYHSGEINFEVKDKEKVLNKLKEKYGKANKVLELDGFSFYFADFWFNVRQSNTEPVLRLNLEADSEGLMREKVQEVSSIIQQG</sequence>
<reference evidence="13" key="1">
    <citation type="submission" date="2017-09" db="EMBL/GenBank/DDBJ databases">
        <title>Depth-based differentiation of microbial function through sediment-hosted aquifers and enrichment of novel symbionts in the deep terrestrial subsurface.</title>
        <authorList>
            <person name="Probst A.J."/>
            <person name="Ladd B."/>
            <person name="Jarett J.K."/>
            <person name="Geller-Mcgrath D.E."/>
            <person name="Sieber C.M.K."/>
            <person name="Emerson J.B."/>
            <person name="Anantharaman K."/>
            <person name="Thomas B.C."/>
            <person name="Malmstrom R."/>
            <person name="Stieglmeier M."/>
            <person name="Klingl A."/>
            <person name="Woyke T."/>
            <person name="Ryan C.M."/>
            <person name="Banfield J.F."/>
        </authorList>
    </citation>
    <scope>NUCLEOTIDE SEQUENCE [LARGE SCALE GENOMIC DNA]</scope>
</reference>
<dbReference type="Pfam" id="PF00408">
    <property type="entry name" value="PGM_PMM_IV"/>
    <property type="match status" value="1"/>
</dbReference>
<dbReference type="InterPro" id="IPR005846">
    <property type="entry name" value="A-D-PHexomutase_a/b/a-III"/>
</dbReference>